<evidence type="ECO:0000256" key="1">
    <source>
        <dbReference type="SAM" id="SignalP"/>
    </source>
</evidence>
<evidence type="ECO:0000313" key="3">
    <source>
        <dbReference type="Proteomes" id="UP000823660"/>
    </source>
</evidence>
<protein>
    <submittedName>
        <fullName evidence="2">Uncharacterized protein</fullName>
    </submittedName>
</protein>
<feature type="chain" id="PRO_5039250277" evidence="1">
    <location>
        <begin position="30"/>
        <end position="750"/>
    </location>
</feature>
<reference evidence="2" key="2">
    <citation type="journal article" date="2021" name="PeerJ">
        <title>Extensive microbial diversity within the chicken gut microbiome revealed by metagenomics and culture.</title>
        <authorList>
            <person name="Gilroy R."/>
            <person name="Ravi A."/>
            <person name="Getino M."/>
            <person name="Pursley I."/>
            <person name="Horton D.L."/>
            <person name="Alikhan N.F."/>
            <person name="Baker D."/>
            <person name="Gharbi K."/>
            <person name="Hall N."/>
            <person name="Watson M."/>
            <person name="Adriaenssens E.M."/>
            <person name="Foster-Nyarko E."/>
            <person name="Jarju S."/>
            <person name="Secka A."/>
            <person name="Antonio M."/>
            <person name="Oren A."/>
            <person name="Chaudhuri R.R."/>
            <person name="La Ragione R."/>
            <person name="Hildebrand F."/>
            <person name="Pallen M.J."/>
        </authorList>
    </citation>
    <scope>NUCLEOTIDE SEQUENCE</scope>
    <source>
        <strain evidence="2">B1-15692</strain>
    </source>
</reference>
<dbReference type="Proteomes" id="UP000823660">
    <property type="component" value="Unassembled WGS sequence"/>
</dbReference>
<accession>A0A9D9NBC9</accession>
<feature type="signal peptide" evidence="1">
    <location>
        <begin position="1"/>
        <end position="29"/>
    </location>
</feature>
<gene>
    <name evidence="2" type="ORF">IAB99_06835</name>
</gene>
<keyword evidence="1" id="KW-0732">Signal</keyword>
<dbReference type="EMBL" id="JADIMH010000038">
    <property type="protein sequence ID" value="MBO8467462.1"/>
    <property type="molecule type" value="Genomic_DNA"/>
</dbReference>
<sequence>MMEIRFSKYIAAAAIAAAMLSGCSLQSNPETVPVTSSGTKVRLSFYGNEDETVITDIKGYRFHDGILKEIIIPELTDEGTYTFGTAAFAGDLYLLANAGNIGGTESLSPGNTQEKDFISMTDRPEAMVSGGFAMCGKVRLGEFPGNTVDAVMTRSVARIDICGAEKGVRITEVKISGLADIGYVNPQDGISSPPGASFSGEPFLKEFNGAPLEGGKERLLYAVEQKSPGITAEIITESGGGRQKLTAVLPDILARNMVYTINVYGKGAEITSSLAGEDWESGNEADSGKIPGGLIDIGRSQLHDGIEINGTLDTVYVTHLANSFSLSVLAARGASVAVSGRIDGVEIRQDAPKSTDLEPVQDIYVTSRLRMPGIPEERMYIDIWEEGRITGRITLIFRQNPVKIEGAVRFGSDGVCDFGRYIDGELARISVPEGSMMLVEFAKDGPPWMKAEETARNPESSEGREYRLLGGWKPNDPEADGRVQEGKIVFCDMDGNNREEYTVRRLNWGLPVVKMGDTWWAKYNLRGNSRDFSAQITPDKDPASHDMVAGMLVSASDSVLLELMGDQYQGGNTDGLKLSTDGQVYYYNGFSSSAQNFGDIDPASMTPDGYRIPDYDDYAFFSANDNFNIGGTGTRTFRNISGKDVTVTVSERTASFLGLEYGTVAIYDFEYEGNHWVLYGPGHQWNSDKGNVARMNILLATFGDSGKSWGMEGYASSDRPGQNWMKFTAHNIWKTRTIRCIKTPVEYIYE</sequence>
<comment type="caution">
    <text evidence="2">The sequence shown here is derived from an EMBL/GenBank/DDBJ whole genome shotgun (WGS) entry which is preliminary data.</text>
</comment>
<reference evidence="2" key="1">
    <citation type="submission" date="2020-10" db="EMBL/GenBank/DDBJ databases">
        <authorList>
            <person name="Gilroy R."/>
        </authorList>
    </citation>
    <scope>NUCLEOTIDE SEQUENCE</scope>
    <source>
        <strain evidence="2">B1-15692</strain>
    </source>
</reference>
<name>A0A9D9NBC9_9BACT</name>
<evidence type="ECO:0000313" key="2">
    <source>
        <dbReference type="EMBL" id="MBO8467462.1"/>
    </source>
</evidence>
<organism evidence="2 3">
    <name type="scientific">Candidatus Cryptobacteroides faecipullorum</name>
    <dbReference type="NCBI Taxonomy" id="2840764"/>
    <lineage>
        <taxon>Bacteria</taxon>
        <taxon>Pseudomonadati</taxon>
        <taxon>Bacteroidota</taxon>
        <taxon>Bacteroidia</taxon>
        <taxon>Bacteroidales</taxon>
        <taxon>Candidatus Cryptobacteroides</taxon>
    </lineage>
</organism>
<dbReference type="PROSITE" id="PS51257">
    <property type="entry name" value="PROKAR_LIPOPROTEIN"/>
    <property type="match status" value="1"/>
</dbReference>
<dbReference type="AlphaFoldDB" id="A0A9D9NBC9"/>
<proteinExistence type="predicted"/>